<dbReference type="GO" id="GO:0034475">
    <property type="term" value="P:U4 snRNA 3'-end processing"/>
    <property type="evidence" value="ECO:0007669"/>
    <property type="project" value="TreeGrafter"/>
</dbReference>
<sequence length="281" mass="28579">MAAAPATAGSSKPASVPLQPLPRPATLVADGTRLDGRGLEEFRTVFLDTRVISRAAGSAYAEFNSTKVMAAVYGPRQGERRFGFSDTGRLNVEACFTSFARREGGRQAQRAAEKELASCLAAALEPSVDLGKLPKSVLDVYVMVLEAGGSEAAVAATAASLALADAGVELFDLVAACSVSDVSGQLLLDPSAAEAAQQRGGLLLAAMPSLGEVTQLQMSGDWAPGAARDALELALGGCAQLRAGMRDTLLAAEAARQQQRRRDGGDGGGGGGGGGAAAMQE</sequence>
<dbReference type="Pfam" id="PF01138">
    <property type="entry name" value="RNase_PH"/>
    <property type="match status" value="1"/>
</dbReference>
<dbReference type="PANTHER" id="PTHR11953">
    <property type="entry name" value="EXOSOME COMPLEX COMPONENT"/>
    <property type="match status" value="1"/>
</dbReference>
<keyword evidence="5" id="KW-0698">rRNA processing</keyword>
<dbReference type="EMBL" id="BDRX01000007">
    <property type="protein sequence ID" value="GBF88956.1"/>
    <property type="molecule type" value="Genomic_DNA"/>
</dbReference>
<dbReference type="Gene3D" id="3.30.230.70">
    <property type="entry name" value="GHMP Kinase, N-terminal domain"/>
    <property type="match status" value="1"/>
</dbReference>
<evidence type="ECO:0000313" key="12">
    <source>
        <dbReference type="EMBL" id="GBF88956.1"/>
    </source>
</evidence>
<dbReference type="GO" id="GO:0016075">
    <property type="term" value="P:rRNA catabolic process"/>
    <property type="evidence" value="ECO:0007669"/>
    <property type="project" value="TreeGrafter"/>
</dbReference>
<dbReference type="GO" id="GO:0071028">
    <property type="term" value="P:nuclear mRNA surveillance"/>
    <property type="evidence" value="ECO:0007669"/>
    <property type="project" value="TreeGrafter"/>
</dbReference>
<evidence type="ECO:0000256" key="5">
    <source>
        <dbReference type="ARBA" id="ARBA00022552"/>
    </source>
</evidence>
<feature type="domain" description="Exoribonuclease phosphorolytic" evidence="11">
    <location>
        <begin position="172"/>
        <end position="235"/>
    </location>
</feature>
<dbReference type="Proteomes" id="UP000247498">
    <property type="component" value="Unassembled WGS sequence"/>
</dbReference>
<dbReference type="AlphaFoldDB" id="A0A2V0NN47"/>
<evidence type="ECO:0000256" key="2">
    <source>
        <dbReference type="ARBA" id="ARBA00004496"/>
    </source>
</evidence>
<dbReference type="SUPFAM" id="SSF55666">
    <property type="entry name" value="Ribonuclease PH domain 2-like"/>
    <property type="match status" value="1"/>
</dbReference>
<name>A0A2V0NN47_9CHLO</name>
<dbReference type="InterPro" id="IPR027408">
    <property type="entry name" value="PNPase/RNase_PH_dom_sf"/>
</dbReference>
<evidence type="ECO:0000256" key="3">
    <source>
        <dbReference type="ARBA" id="ARBA00006678"/>
    </source>
</evidence>
<dbReference type="InterPro" id="IPR020568">
    <property type="entry name" value="Ribosomal_Su5_D2-typ_SF"/>
</dbReference>
<dbReference type="InterPro" id="IPR036345">
    <property type="entry name" value="ExoRNase_PH_dom2_sf"/>
</dbReference>
<dbReference type="SUPFAM" id="SSF54211">
    <property type="entry name" value="Ribosomal protein S5 domain 2-like"/>
    <property type="match status" value="1"/>
</dbReference>
<dbReference type="GO" id="GO:0000177">
    <property type="term" value="C:cytoplasmic exosome (RNase complex)"/>
    <property type="evidence" value="ECO:0007669"/>
    <property type="project" value="TreeGrafter"/>
</dbReference>
<accession>A0A2V0NN47</accession>
<dbReference type="InterPro" id="IPR050080">
    <property type="entry name" value="RNase_PH"/>
</dbReference>
<comment type="subcellular location">
    <subcellularLocation>
        <location evidence="2">Cytoplasm</location>
    </subcellularLocation>
    <subcellularLocation>
        <location evidence="1">Nucleus</location>
    </subcellularLocation>
</comment>
<keyword evidence="6" id="KW-0271">Exosome</keyword>
<feature type="domain" description="Exoribonuclease phosphorolytic" evidence="10">
    <location>
        <begin position="41"/>
        <end position="169"/>
    </location>
</feature>
<organism evidence="12 13">
    <name type="scientific">Raphidocelis subcapitata</name>
    <dbReference type="NCBI Taxonomy" id="307507"/>
    <lineage>
        <taxon>Eukaryota</taxon>
        <taxon>Viridiplantae</taxon>
        <taxon>Chlorophyta</taxon>
        <taxon>core chlorophytes</taxon>
        <taxon>Chlorophyceae</taxon>
        <taxon>CS clade</taxon>
        <taxon>Sphaeropleales</taxon>
        <taxon>Selenastraceae</taxon>
        <taxon>Raphidocelis</taxon>
    </lineage>
</organism>
<evidence type="ECO:0000256" key="7">
    <source>
        <dbReference type="ARBA" id="ARBA00022884"/>
    </source>
</evidence>
<evidence type="ECO:0000259" key="10">
    <source>
        <dbReference type="Pfam" id="PF01138"/>
    </source>
</evidence>
<evidence type="ECO:0000259" key="11">
    <source>
        <dbReference type="Pfam" id="PF03725"/>
    </source>
</evidence>
<dbReference type="InParanoid" id="A0A2V0NN47"/>
<keyword evidence="7" id="KW-0694">RNA-binding</keyword>
<dbReference type="InterPro" id="IPR001247">
    <property type="entry name" value="ExoRNase_PH_dom1"/>
</dbReference>
<dbReference type="CDD" id="cd11371">
    <property type="entry name" value="RNase_PH_MTR3"/>
    <property type="match status" value="1"/>
</dbReference>
<keyword evidence="13" id="KW-1185">Reference proteome</keyword>
<dbReference type="GO" id="GO:0003723">
    <property type="term" value="F:RNA binding"/>
    <property type="evidence" value="ECO:0007669"/>
    <property type="project" value="UniProtKB-KW"/>
</dbReference>
<dbReference type="GO" id="GO:0006364">
    <property type="term" value="P:rRNA processing"/>
    <property type="evidence" value="ECO:0007669"/>
    <property type="project" value="UniProtKB-KW"/>
</dbReference>
<evidence type="ECO:0000256" key="9">
    <source>
        <dbReference type="SAM" id="MobiDB-lite"/>
    </source>
</evidence>
<dbReference type="GO" id="GO:0071051">
    <property type="term" value="P:poly(A)-dependent snoRNA 3'-end processing"/>
    <property type="evidence" value="ECO:0007669"/>
    <property type="project" value="TreeGrafter"/>
</dbReference>
<evidence type="ECO:0000256" key="6">
    <source>
        <dbReference type="ARBA" id="ARBA00022835"/>
    </source>
</evidence>
<dbReference type="GO" id="GO:0005730">
    <property type="term" value="C:nucleolus"/>
    <property type="evidence" value="ECO:0007669"/>
    <property type="project" value="TreeGrafter"/>
</dbReference>
<evidence type="ECO:0000256" key="4">
    <source>
        <dbReference type="ARBA" id="ARBA00022490"/>
    </source>
</evidence>
<feature type="compositionally biased region" description="Gly residues" evidence="9">
    <location>
        <begin position="266"/>
        <end position="281"/>
    </location>
</feature>
<proteinExistence type="inferred from homology"/>
<reference evidence="12 13" key="1">
    <citation type="journal article" date="2018" name="Sci. Rep.">
        <title>Raphidocelis subcapitata (=Pseudokirchneriella subcapitata) provides an insight into genome evolution and environmental adaptations in the Sphaeropleales.</title>
        <authorList>
            <person name="Suzuki S."/>
            <person name="Yamaguchi H."/>
            <person name="Nakajima N."/>
            <person name="Kawachi M."/>
        </authorList>
    </citation>
    <scope>NUCLEOTIDE SEQUENCE [LARGE SCALE GENOMIC DNA]</scope>
    <source>
        <strain evidence="12 13">NIES-35</strain>
    </source>
</reference>
<keyword evidence="8" id="KW-0539">Nucleus</keyword>
<dbReference type="OrthoDB" id="27298at2759"/>
<dbReference type="GO" id="GO:0000176">
    <property type="term" value="C:nuclear exosome (RNase complex)"/>
    <property type="evidence" value="ECO:0007669"/>
    <property type="project" value="TreeGrafter"/>
</dbReference>
<keyword evidence="4" id="KW-0963">Cytoplasm</keyword>
<dbReference type="InterPro" id="IPR015847">
    <property type="entry name" value="ExoRNase_PH_dom2"/>
</dbReference>
<comment type="caution">
    <text evidence="12">The sequence shown here is derived from an EMBL/GenBank/DDBJ whole genome shotgun (WGS) entry which is preliminary data.</text>
</comment>
<feature type="region of interest" description="Disordered" evidence="9">
    <location>
        <begin position="255"/>
        <end position="281"/>
    </location>
</feature>
<dbReference type="PANTHER" id="PTHR11953:SF2">
    <property type="entry name" value="EXOSOME COMPLEX COMPONENT MTR3"/>
    <property type="match status" value="1"/>
</dbReference>
<evidence type="ECO:0000313" key="13">
    <source>
        <dbReference type="Proteomes" id="UP000247498"/>
    </source>
</evidence>
<dbReference type="FunCoup" id="A0A2V0NN47">
    <property type="interactions" value="796"/>
</dbReference>
<comment type="similarity">
    <text evidence="3">Belongs to the RNase PH family.</text>
</comment>
<dbReference type="STRING" id="307507.A0A2V0NN47"/>
<evidence type="ECO:0000256" key="8">
    <source>
        <dbReference type="ARBA" id="ARBA00023242"/>
    </source>
</evidence>
<protein>
    <submittedName>
        <fullName evidence="12">Exosome complex component</fullName>
    </submittedName>
</protein>
<dbReference type="Pfam" id="PF03725">
    <property type="entry name" value="RNase_PH_C"/>
    <property type="match status" value="1"/>
</dbReference>
<feature type="region of interest" description="Disordered" evidence="9">
    <location>
        <begin position="1"/>
        <end position="23"/>
    </location>
</feature>
<gene>
    <name evidence="12" type="ORF">Rsub_01455</name>
</gene>
<evidence type="ECO:0000256" key="1">
    <source>
        <dbReference type="ARBA" id="ARBA00004123"/>
    </source>
</evidence>